<evidence type="ECO:0000313" key="3">
    <source>
        <dbReference type="EMBL" id="CAH0558303.1"/>
    </source>
</evidence>
<feature type="compositionally biased region" description="Acidic residues" evidence="1">
    <location>
        <begin position="226"/>
        <end position="265"/>
    </location>
</feature>
<feature type="region of interest" description="Disordered" evidence="1">
    <location>
        <begin position="189"/>
        <end position="281"/>
    </location>
</feature>
<evidence type="ECO:0000259" key="2">
    <source>
        <dbReference type="Pfam" id="PF15928"/>
    </source>
</evidence>
<organism evidence="3 4">
    <name type="scientific">Brassicogethes aeneus</name>
    <name type="common">Rape pollen beetle</name>
    <name type="synonym">Meligethes aeneus</name>
    <dbReference type="NCBI Taxonomy" id="1431903"/>
    <lineage>
        <taxon>Eukaryota</taxon>
        <taxon>Metazoa</taxon>
        <taxon>Ecdysozoa</taxon>
        <taxon>Arthropoda</taxon>
        <taxon>Hexapoda</taxon>
        <taxon>Insecta</taxon>
        <taxon>Pterygota</taxon>
        <taxon>Neoptera</taxon>
        <taxon>Endopterygota</taxon>
        <taxon>Coleoptera</taxon>
        <taxon>Polyphaga</taxon>
        <taxon>Cucujiformia</taxon>
        <taxon>Nitidulidae</taxon>
        <taxon>Meligethinae</taxon>
        <taxon>Brassicogethes</taxon>
    </lineage>
</organism>
<feature type="domain" description="DUF4746" evidence="2">
    <location>
        <begin position="34"/>
        <end position="182"/>
    </location>
</feature>
<dbReference type="EMBL" id="OV121136">
    <property type="protein sequence ID" value="CAH0558303.1"/>
    <property type="molecule type" value="Genomic_DNA"/>
</dbReference>
<proteinExistence type="predicted"/>
<sequence>MVYGNMREPPGSERSASQKLLVKSANEEEEPLMGIWAPPDSLTRGLALKILFPQMTAPFKLPEEIPVPPHLIFGYDAYKARDVIKLSEKYPGQVLALGFFTSDKPGEGELISKTLNDFETKPTPPTYDEKLVIQLSKTDYECLLEFLELNPSHKSKDAVEGEEEAKIFFPLGYNIPVKIKEEIKKKARKKGKKASAVAENTNGEAQPPPEGEAPPEALDAEKAPEDDTLIGEEGDVEEHDSGEEEDEDQEDGNAQNEEIDGETVEGADKATSPLPDVISEN</sequence>
<dbReference type="InterPro" id="IPR031827">
    <property type="entry name" value="DUF4746"/>
</dbReference>
<dbReference type="OrthoDB" id="10263751at2759"/>
<name>A0A9P0FKN2_BRAAE</name>
<keyword evidence="4" id="KW-1185">Reference proteome</keyword>
<dbReference type="Proteomes" id="UP001154078">
    <property type="component" value="Chromosome 5"/>
</dbReference>
<protein>
    <recommendedName>
        <fullName evidence="2">DUF4746 domain-containing protein</fullName>
    </recommendedName>
</protein>
<evidence type="ECO:0000313" key="4">
    <source>
        <dbReference type="Proteomes" id="UP001154078"/>
    </source>
</evidence>
<gene>
    <name evidence="3" type="ORF">MELIAE_LOCUS8805</name>
</gene>
<accession>A0A9P0FKN2</accession>
<dbReference type="Pfam" id="PF15928">
    <property type="entry name" value="DUF4746"/>
    <property type="match status" value="1"/>
</dbReference>
<reference evidence="3" key="1">
    <citation type="submission" date="2021-12" db="EMBL/GenBank/DDBJ databases">
        <authorList>
            <person name="King R."/>
        </authorList>
    </citation>
    <scope>NUCLEOTIDE SEQUENCE</scope>
</reference>
<evidence type="ECO:0000256" key="1">
    <source>
        <dbReference type="SAM" id="MobiDB-lite"/>
    </source>
</evidence>
<dbReference type="AlphaFoldDB" id="A0A9P0FKN2"/>